<organism evidence="1 2">
    <name type="scientific">Caballeronia sordidicola</name>
    <name type="common">Burkholderia sordidicola</name>
    <dbReference type="NCBI Taxonomy" id="196367"/>
    <lineage>
        <taxon>Bacteria</taxon>
        <taxon>Pseudomonadati</taxon>
        <taxon>Pseudomonadota</taxon>
        <taxon>Betaproteobacteria</taxon>
        <taxon>Burkholderiales</taxon>
        <taxon>Burkholderiaceae</taxon>
        <taxon>Caballeronia</taxon>
    </lineage>
</organism>
<dbReference type="SUPFAM" id="SSF46785">
    <property type="entry name" value="Winged helix' DNA-binding domain"/>
    <property type="match status" value="1"/>
</dbReference>
<proteinExistence type="predicted"/>
<dbReference type="InterPro" id="IPR021660">
    <property type="entry name" value="DUF3253"/>
</dbReference>
<accession>A0A242M2L8</accession>
<dbReference type="Proteomes" id="UP000195221">
    <property type="component" value="Unassembled WGS sequence"/>
</dbReference>
<sequence length="91" mass="10038">MNIDDTTIERCMMKLLSERREESSICPSDVARALASDETVWRALMPAVRKVAAGLAEAGVVRITRGETTLSPDEIDHGPIRLRRGRGFVAN</sequence>
<dbReference type="Pfam" id="PF11625">
    <property type="entry name" value="DUF3253"/>
    <property type="match status" value="1"/>
</dbReference>
<gene>
    <name evidence="1" type="ORF">PAMC26577_39635</name>
</gene>
<evidence type="ECO:0008006" key="3">
    <source>
        <dbReference type="Google" id="ProtNLM"/>
    </source>
</evidence>
<reference evidence="1 2" key="1">
    <citation type="submission" date="2017-03" db="EMBL/GenBank/DDBJ databases">
        <title>Genome analysis of strain PAMC 26577.</title>
        <authorList>
            <person name="Oh H.-M."/>
            <person name="Yang J.-A."/>
        </authorList>
    </citation>
    <scope>NUCLEOTIDE SEQUENCE [LARGE SCALE GENOMIC DNA]</scope>
    <source>
        <strain evidence="1 2">PAMC 26577</strain>
    </source>
</reference>
<dbReference type="Gene3D" id="1.10.10.10">
    <property type="entry name" value="Winged helix-like DNA-binding domain superfamily/Winged helix DNA-binding domain"/>
    <property type="match status" value="1"/>
</dbReference>
<protein>
    <recommendedName>
        <fullName evidence="3">DUF3253 domain-containing protein</fullName>
    </recommendedName>
</protein>
<dbReference type="AlphaFoldDB" id="A0A242M2L8"/>
<dbReference type="InterPro" id="IPR036388">
    <property type="entry name" value="WH-like_DNA-bd_sf"/>
</dbReference>
<evidence type="ECO:0000313" key="1">
    <source>
        <dbReference type="EMBL" id="OTP65350.1"/>
    </source>
</evidence>
<evidence type="ECO:0000313" key="2">
    <source>
        <dbReference type="Proteomes" id="UP000195221"/>
    </source>
</evidence>
<comment type="caution">
    <text evidence="1">The sequence shown here is derived from an EMBL/GenBank/DDBJ whole genome shotgun (WGS) entry which is preliminary data.</text>
</comment>
<dbReference type="RefSeq" id="WP_075358348.1">
    <property type="nucleotide sequence ID" value="NZ_MSRG01000026.1"/>
</dbReference>
<name>A0A242M2L8_CABSO</name>
<dbReference type="EMBL" id="NBTZ01000181">
    <property type="protein sequence ID" value="OTP65350.1"/>
    <property type="molecule type" value="Genomic_DNA"/>
</dbReference>
<dbReference type="InterPro" id="IPR036390">
    <property type="entry name" value="WH_DNA-bd_sf"/>
</dbReference>